<reference evidence="1" key="2">
    <citation type="submission" date="2020-07" db="EMBL/GenBank/DDBJ databases">
        <authorList>
            <person name="Vera ALvarez R."/>
            <person name="Arias-Moreno D.M."/>
            <person name="Jimenez-Jacinto V."/>
            <person name="Jimenez-Bremont J.F."/>
            <person name="Swaminathan K."/>
            <person name="Moose S.P."/>
            <person name="Guerrero-Gonzalez M.L."/>
            <person name="Marino-Ramirez L."/>
            <person name="Landsman D."/>
            <person name="Rodriguez-Kessler M."/>
            <person name="Delgado-Sanchez P."/>
        </authorList>
    </citation>
    <scope>NUCLEOTIDE SEQUENCE</scope>
    <source>
        <tissue evidence="1">Cladode</tissue>
    </source>
</reference>
<evidence type="ECO:0000313" key="1">
    <source>
        <dbReference type="EMBL" id="MBA4665506.1"/>
    </source>
</evidence>
<organism evidence="1">
    <name type="scientific">Opuntia streptacantha</name>
    <name type="common">Prickly pear cactus</name>
    <name type="synonym">Opuntia cardona</name>
    <dbReference type="NCBI Taxonomy" id="393608"/>
    <lineage>
        <taxon>Eukaryota</taxon>
        <taxon>Viridiplantae</taxon>
        <taxon>Streptophyta</taxon>
        <taxon>Embryophyta</taxon>
        <taxon>Tracheophyta</taxon>
        <taxon>Spermatophyta</taxon>
        <taxon>Magnoliopsida</taxon>
        <taxon>eudicotyledons</taxon>
        <taxon>Gunneridae</taxon>
        <taxon>Pentapetalae</taxon>
        <taxon>Caryophyllales</taxon>
        <taxon>Cactineae</taxon>
        <taxon>Cactaceae</taxon>
        <taxon>Opuntioideae</taxon>
        <taxon>Opuntia</taxon>
    </lineage>
</organism>
<proteinExistence type="predicted"/>
<protein>
    <submittedName>
        <fullName evidence="1">Uncharacterized protein</fullName>
    </submittedName>
</protein>
<dbReference type="AlphaFoldDB" id="A0A7C9EGV9"/>
<name>A0A7C9EGV9_OPUST</name>
<sequence>MGLARWEVSDLHTQHKEREAAFSLSFPLLVQKKEHLLQRHQMKSLTMQVMHRSPQFYSPVEQMESELVKKVASSPHRQCKEMKALVPHFLLAPLPFLLAKLEPQRWKFQVRVQAAELQHLVPLLWICKLV</sequence>
<reference evidence="1" key="1">
    <citation type="journal article" date="2013" name="J. Plant Res.">
        <title>Effect of fungi and light on seed germination of three Opuntia species from semiarid lands of central Mexico.</title>
        <authorList>
            <person name="Delgado-Sanchez P."/>
            <person name="Jimenez-Bremont J.F."/>
            <person name="Guerrero-Gonzalez Mde L."/>
            <person name="Flores J."/>
        </authorList>
    </citation>
    <scope>NUCLEOTIDE SEQUENCE</scope>
    <source>
        <tissue evidence="1">Cladode</tissue>
    </source>
</reference>
<accession>A0A7C9EGV9</accession>
<dbReference type="EMBL" id="GISG01227453">
    <property type="protein sequence ID" value="MBA4665506.1"/>
    <property type="molecule type" value="Transcribed_RNA"/>
</dbReference>